<accession>A0ABY1IQ66</accession>
<dbReference type="Proteomes" id="UP000184290">
    <property type="component" value="Unassembled WGS sequence"/>
</dbReference>
<reference evidence="12 13" key="1">
    <citation type="submission" date="2016-11" db="EMBL/GenBank/DDBJ databases">
        <authorList>
            <person name="Varghese N."/>
            <person name="Submissions S."/>
        </authorList>
    </citation>
    <scope>NUCLEOTIDE SEQUENCE [LARGE SCALE GENOMIC DNA]</scope>
    <source>
        <strain evidence="12 13">DSM 21988</strain>
    </source>
</reference>
<organism evidence="12 13">
    <name type="scientific">Aureimonas altamirensis DSM 21988</name>
    <dbReference type="NCBI Taxonomy" id="1121026"/>
    <lineage>
        <taxon>Bacteria</taxon>
        <taxon>Pseudomonadati</taxon>
        <taxon>Pseudomonadota</taxon>
        <taxon>Alphaproteobacteria</taxon>
        <taxon>Hyphomicrobiales</taxon>
        <taxon>Aurantimonadaceae</taxon>
        <taxon>Aureimonas</taxon>
    </lineage>
</organism>
<dbReference type="SUPFAM" id="SSF46767">
    <property type="entry name" value="Methylated DNA-protein cysteine methyltransferase, C-terminal domain"/>
    <property type="match status" value="1"/>
</dbReference>
<dbReference type="NCBIfam" id="NF011964">
    <property type="entry name" value="PRK15435.1"/>
    <property type="match status" value="1"/>
</dbReference>
<dbReference type="Gene3D" id="1.10.10.10">
    <property type="entry name" value="Winged helix-like DNA-binding domain superfamily/Winged helix DNA-binding domain"/>
    <property type="match status" value="1"/>
</dbReference>
<comment type="caution">
    <text evidence="12">The sequence shown here is derived from an EMBL/GenBank/DDBJ whole genome shotgun (WGS) entry which is preliminary data.</text>
</comment>
<sequence>MEAGPAFSWQSNVEGAILPRKETAMLSRDDDPFWQAVTMRDAGFDGRFVYAVRTTGVYCRPSCASRPKRRENVSFHPDAVAAEAAGFRACLRCRPDEARPDAALDEMVAAACQHIEAAETEPTLAQLSTAAGYSPYHFQRLFKERIGLTPKQYAKARRKLRLRDGLAGAASVTDAIYAAGYGASSRAYDDGDALGMTPQSFRQGAKGERIVHAMVASGLGPLLVAATARGICMIEFGEEPLMLQRLAARFPGAELAPADAAFADLVTRVVALVDAPGTTNEALPLDIRGTAFQERVWQALMRIPAGETVSYSGLAERIGRPGAARAVARACAGNGIAVAIPCHRVVRGNGDISGYRWGVERKRALLDAESLALKQR</sequence>
<dbReference type="GO" id="GO:0032259">
    <property type="term" value="P:methylation"/>
    <property type="evidence" value="ECO:0007669"/>
    <property type="project" value="UniProtKB-KW"/>
</dbReference>
<proteinExistence type="predicted"/>
<dbReference type="SUPFAM" id="SSF53155">
    <property type="entry name" value="Methylated DNA-protein cysteine methyltransferase domain"/>
    <property type="match status" value="1"/>
</dbReference>
<dbReference type="SMART" id="SM00342">
    <property type="entry name" value="HTH_ARAC"/>
    <property type="match status" value="1"/>
</dbReference>
<dbReference type="PANTHER" id="PTHR10815:SF14">
    <property type="entry name" value="BIFUNCTIONAL TRANSCRIPTIONAL ACTIVATOR_DNA REPAIR ENZYME ADA"/>
    <property type="match status" value="1"/>
</dbReference>
<dbReference type="Pfam" id="PF01035">
    <property type="entry name" value="DNA_binding_1"/>
    <property type="match status" value="1"/>
</dbReference>
<dbReference type="CDD" id="cd06445">
    <property type="entry name" value="ATase"/>
    <property type="match status" value="1"/>
</dbReference>
<dbReference type="InterPro" id="IPR036388">
    <property type="entry name" value="WH-like_DNA-bd_sf"/>
</dbReference>
<dbReference type="NCBIfam" id="TIGR00589">
    <property type="entry name" value="ogt"/>
    <property type="match status" value="1"/>
</dbReference>
<evidence type="ECO:0000313" key="12">
    <source>
        <dbReference type="EMBL" id="SHJ83816.1"/>
    </source>
</evidence>
<dbReference type="Gene3D" id="3.30.160.70">
    <property type="entry name" value="Methylated DNA-protein cysteine methyltransferase domain"/>
    <property type="match status" value="1"/>
</dbReference>
<dbReference type="Pfam" id="PF02870">
    <property type="entry name" value="Methyltransf_1N"/>
    <property type="match status" value="1"/>
</dbReference>
<comment type="catalytic activity">
    <reaction evidence="1">
        <text>a 4-O-methyl-thymidine in DNA + L-cysteinyl-[protein] = a thymidine in DNA + S-methyl-L-cysteinyl-[protein]</text>
        <dbReference type="Rhea" id="RHEA:53428"/>
        <dbReference type="Rhea" id="RHEA-COMP:10131"/>
        <dbReference type="Rhea" id="RHEA-COMP:10132"/>
        <dbReference type="Rhea" id="RHEA-COMP:13555"/>
        <dbReference type="Rhea" id="RHEA-COMP:13556"/>
        <dbReference type="ChEBI" id="CHEBI:29950"/>
        <dbReference type="ChEBI" id="CHEBI:82612"/>
        <dbReference type="ChEBI" id="CHEBI:137386"/>
        <dbReference type="ChEBI" id="CHEBI:137387"/>
        <dbReference type="EC" id="2.1.1.63"/>
    </reaction>
</comment>
<dbReference type="InterPro" id="IPR008332">
    <property type="entry name" value="MethylG_MeTrfase_N"/>
</dbReference>
<evidence type="ECO:0000256" key="3">
    <source>
        <dbReference type="ARBA" id="ARBA00022603"/>
    </source>
</evidence>
<dbReference type="PIRSF" id="PIRSF000409">
    <property type="entry name" value="Ada"/>
    <property type="match status" value="1"/>
</dbReference>
<dbReference type="InterPro" id="IPR001497">
    <property type="entry name" value="MethylDNA_cys_MeTrfase_AS"/>
</dbReference>
<keyword evidence="4" id="KW-0808">Transferase</keyword>
<dbReference type="InterPro" id="IPR004026">
    <property type="entry name" value="Ada_DNA_repair_Zn-bd"/>
</dbReference>
<dbReference type="InterPro" id="IPR035451">
    <property type="entry name" value="Ada-like_dom_sf"/>
</dbReference>
<keyword evidence="5" id="KW-0227">DNA damage</keyword>
<keyword evidence="13" id="KW-1185">Reference proteome</keyword>
<evidence type="ECO:0000256" key="6">
    <source>
        <dbReference type="ARBA" id="ARBA00023015"/>
    </source>
</evidence>
<feature type="domain" description="HTH araC/xylS-type" evidence="11">
    <location>
        <begin position="105"/>
        <end position="204"/>
    </location>
</feature>
<dbReference type="PROSITE" id="PS01124">
    <property type="entry name" value="HTH_ARAC_FAMILY_2"/>
    <property type="match status" value="1"/>
</dbReference>
<keyword evidence="7" id="KW-0010">Activator</keyword>
<evidence type="ECO:0000256" key="9">
    <source>
        <dbReference type="ARBA" id="ARBA00023204"/>
    </source>
</evidence>
<evidence type="ECO:0000256" key="7">
    <source>
        <dbReference type="ARBA" id="ARBA00023159"/>
    </source>
</evidence>
<keyword evidence="3 12" id="KW-0489">Methyltransferase</keyword>
<evidence type="ECO:0000256" key="1">
    <source>
        <dbReference type="ARBA" id="ARBA00001286"/>
    </source>
</evidence>
<evidence type="ECO:0000256" key="2">
    <source>
        <dbReference type="ARBA" id="ARBA00001947"/>
    </source>
</evidence>
<dbReference type="Gene3D" id="3.40.10.10">
    <property type="entry name" value="DNA Methylphosphotriester Repair Domain"/>
    <property type="match status" value="1"/>
</dbReference>
<evidence type="ECO:0000256" key="5">
    <source>
        <dbReference type="ARBA" id="ARBA00022763"/>
    </source>
</evidence>
<dbReference type="PROSITE" id="PS00374">
    <property type="entry name" value="MGMT"/>
    <property type="match status" value="1"/>
</dbReference>
<keyword evidence="6" id="KW-0805">Transcription regulation</keyword>
<evidence type="ECO:0000259" key="11">
    <source>
        <dbReference type="PROSITE" id="PS01124"/>
    </source>
</evidence>
<keyword evidence="9" id="KW-0234">DNA repair</keyword>
<dbReference type="InterPro" id="IPR014048">
    <property type="entry name" value="MethylDNA_cys_MeTrfase_DNA-bd"/>
</dbReference>
<dbReference type="Pfam" id="PF02805">
    <property type="entry name" value="Ada_Zn_binding"/>
    <property type="match status" value="1"/>
</dbReference>
<dbReference type="SUPFAM" id="SSF57884">
    <property type="entry name" value="Ada DNA repair protein, N-terminal domain (N-Ada 10)"/>
    <property type="match status" value="1"/>
</dbReference>
<dbReference type="InterPro" id="IPR009057">
    <property type="entry name" value="Homeodomain-like_sf"/>
</dbReference>
<evidence type="ECO:0000313" key="13">
    <source>
        <dbReference type="Proteomes" id="UP000184290"/>
    </source>
</evidence>
<comment type="cofactor">
    <cofactor evidence="2">
        <name>Zn(2+)</name>
        <dbReference type="ChEBI" id="CHEBI:29105"/>
    </cofactor>
</comment>
<dbReference type="EMBL" id="FQZC01000004">
    <property type="protein sequence ID" value="SHJ83816.1"/>
    <property type="molecule type" value="Genomic_DNA"/>
</dbReference>
<dbReference type="Pfam" id="PF12833">
    <property type="entry name" value="HTH_18"/>
    <property type="match status" value="1"/>
</dbReference>
<comment type="catalytic activity">
    <reaction evidence="10">
        <text>a 6-O-methyl-2'-deoxyguanosine in DNA + L-cysteinyl-[protein] = S-methyl-L-cysteinyl-[protein] + a 2'-deoxyguanosine in DNA</text>
        <dbReference type="Rhea" id="RHEA:24000"/>
        <dbReference type="Rhea" id="RHEA-COMP:10131"/>
        <dbReference type="Rhea" id="RHEA-COMP:10132"/>
        <dbReference type="Rhea" id="RHEA-COMP:11367"/>
        <dbReference type="Rhea" id="RHEA-COMP:11368"/>
        <dbReference type="ChEBI" id="CHEBI:29950"/>
        <dbReference type="ChEBI" id="CHEBI:82612"/>
        <dbReference type="ChEBI" id="CHEBI:85445"/>
        <dbReference type="ChEBI" id="CHEBI:85448"/>
        <dbReference type="EC" id="2.1.1.63"/>
    </reaction>
</comment>
<gene>
    <name evidence="12" type="ORF">SAMN02745911_3532</name>
</gene>
<evidence type="ECO:0000256" key="10">
    <source>
        <dbReference type="ARBA" id="ARBA00049348"/>
    </source>
</evidence>
<dbReference type="SUPFAM" id="SSF46689">
    <property type="entry name" value="Homeodomain-like"/>
    <property type="match status" value="1"/>
</dbReference>
<evidence type="ECO:0000256" key="4">
    <source>
        <dbReference type="ARBA" id="ARBA00022679"/>
    </source>
</evidence>
<dbReference type="Gene3D" id="1.10.10.60">
    <property type="entry name" value="Homeodomain-like"/>
    <property type="match status" value="1"/>
</dbReference>
<dbReference type="InterPro" id="IPR016221">
    <property type="entry name" value="Bifunct_regulatory_prot_Ada"/>
</dbReference>
<name>A0ABY1IQ66_9HYPH</name>
<protein>
    <submittedName>
        <fullName evidence="12">AraC family transcriptional regulator, regulatory protein of adaptative response / methylated-DNA-[protein]-cysteine methyltransferase</fullName>
    </submittedName>
</protein>
<dbReference type="InterPro" id="IPR018060">
    <property type="entry name" value="HTH_AraC"/>
</dbReference>
<evidence type="ECO:0000256" key="8">
    <source>
        <dbReference type="ARBA" id="ARBA00023163"/>
    </source>
</evidence>
<dbReference type="GO" id="GO:0008168">
    <property type="term" value="F:methyltransferase activity"/>
    <property type="evidence" value="ECO:0007669"/>
    <property type="project" value="UniProtKB-KW"/>
</dbReference>
<dbReference type="InterPro" id="IPR036631">
    <property type="entry name" value="MGMT_N_sf"/>
</dbReference>
<dbReference type="PANTHER" id="PTHR10815">
    <property type="entry name" value="METHYLATED-DNA--PROTEIN-CYSTEINE METHYLTRANSFERASE"/>
    <property type="match status" value="1"/>
</dbReference>
<dbReference type="InterPro" id="IPR036217">
    <property type="entry name" value="MethylDNA_cys_MeTrfase_DNAb"/>
</dbReference>
<keyword evidence="8" id="KW-0804">Transcription</keyword>